<keyword evidence="1" id="KW-1133">Transmembrane helix</keyword>
<dbReference type="PANTHER" id="PTHR28008:SF1">
    <property type="entry name" value="DOMAIN PROTEIN, PUTATIVE (AFU_ORTHOLOGUE AFUA_3G10980)-RELATED"/>
    <property type="match status" value="1"/>
</dbReference>
<feature type="transmembrane region" description="Helical" evidence="1">
    <location>
        <begin position="21"/>
        <end position="43"/>
    </location>
</feature>
<accession>A0A2T1KFD1</accession>
<proteinExistence type="predicted"/>
<name>A0A2T1KFD1_9GAMM</name>
<protein>
    <submittedName>
        <fullName evidence="3">Teicoplanin resistance protein VanZ</fullName>
    </submittedName>
</protein>
<dbReference type="EMBL" id="PXNN01000011">
    <property type="protein sequence ID" value="PSF08834.1"/>
    <property type="molecule type" value="Genomic_DNA"/>
</dbReference>
<keyword evidence="1" id="KW-0812">Transmembrane</keyword>
<reference evidence="3 4" key="1">
    <citation type="submission" date="2018-03" db="EMBL/GenBank/DDBJ databases">
        <title>Marinobacter brunus sp. nov., a marine bacterium of Gamma-proteobacteria isolated from the surface seawater of the South China Sea.</title>
        <authorList>
            <person name="Cheng H."/>
            <person name="Wu Y.-H."/>
            <person name="Xamxidin M."/>
            <person name="Xu X.-W."/>
        </authorList>
    </citation>
    <scope>NUCLEOTIDE SEQUENCE [LARGE SCALE GENOMIC DNA]</scope>
    <source>
        <strain evidence="3 4">JCM 30472</strain>
    </source>
</reference>
<evidence type="ECO:0000313" key="4">
    <source>
        <dbReference type="Proteomes" id="UP000238385"/>
    </source>
</evidence>
<dbReference type="RefSeq" id="WP_106671430.1">
    <property type="nucleotide sequence ID" value="NZ_BMFE01000001.1"/>
</dbReference>
<keyword evidence="4" id="KW-1185">Reference proteome</keyword>
<feature type="transmembrane region" description="Helical" evidence="1">
    <location>
        <begin position="73"/>
        <end position="92"/>
    </location>
</feature>
<evidence type="ECO:0000313" key="3">
    <source>
        <dbReference type="EMBL" id="PSF08834.1"/>
    </source>
</evidence>
<dbReference type="OrthoDB" id="7376558at2"/>
<dbReference type="AlphaFoldDB" id="A0A2T1KFD1"/>
<organism evidence="3 4">
    <name type="scientific">Marinobacter halophilus</name>
    <dbReference type="NCBI Taxonomy" id="1323740"/>
    <lineage>
        <taxon>Bacteria</taxon>
        <taxon>Pseudomonadati</taxon>
        <taxon>Pseudomonadota</taxon>
        <taxon>Gammaproteobacteria</taxon>
        <taxon>Pseudomonadales</taxon>
        <taxon>Marinobacteraceae</taxon>
        <taxon>Marinobacter</taxon>
    </lineage>
</organism>
<comment type="caution">
    <text evidence="3">The sequence shown here is derived from an EMBL/GenBank/DDBJ whole genome shotgun (WGS) entry which is preliminary data.</text>
</comment>
<gene>
    <name evidence="3" type="ORF">C7H08_09250</name>
</gene>
<feature type="domain" description="VanZ-like" evidence="2">
    <location>
        <begin position="43"/>
        <end position="115"/>
    </location>
</feature>
<dbReference type="InterPro" id="IPR006976">
    <property type="entry name" value="VanZ-like"/>
</dbReference>
<evidence type="ECO:0000259" key="2">
    <source>
        <dbReference type="Pfam" id="PF04892"/>
    </source>
</evidence>
<keyword evidence="1" id="KW-0472">Membrane</keyword>
<dbReference type="Pfam" id="PF04892">
    <property type="entry name" value="VanZ"/>
    <property type="match status" value="1"/>
</dbReference>
<dbReference type="Proteomes" id="UP000238385">
    <property type="component" value="Unassembled WGS sequence"/>
</dbReference>
<evidence type="ECO:0000256" key="1">
    <source>
        <dbReference type="SAM" id="Phobius"/>
    </source>
</evidence>
<sequence length="134" mass="14823">MPQLRHIIETLLQMRRLWQSALVISVAAILYLATTSASYPIPAAANDKVNHIIAFIELTIVTRLAWPRLSAYWYVPALLGFGFALEAVQATLPYRDFSMADVLADAFGIAVGMLPWPGLRAARQADLRNSPESL</sequence>
<dbReference type="PANTHER" id="PTHR28008">
    <property type="entry name" value="DOMAIN PROTEIN, PUTATIVE (AFU_ORTHOLOGUE AFUA_3G10980)-RELATED"/>
    <property type="match status" value="1"/>
</dbReference>